<dbReference type="EMBL" id="JBBPBM010000103">
    <property type="protein sequence ID" value="KAK8508349.1"/>
    <property type="molecule type" value="Genomic_DNA"/>
</dbReference>
<comment type="caution">
    <text evidence="2">The sequence shown here is derived from an EMBL/GenBank/DDBJ whole genome shotgun (WGS) entry which is preliminary data.</text>
</comment>
<dbReference type="Gene3D" id="3.40.50.1700">
    <property type="entry name" value="Glycoside hydrolase family 3 C-terminal domain"/>
    <property type="match status" value="1"/>
</dbReference>
<protein>
    <submittedName>
        <fullName evidence="2">Uncharacterized protein</fullName>
    </submittedName>
</protein>
<keyword evidence="1" id="KW-0378">Hydrolase</keyword>
<dbReference type="InterPro" id="IPR036881">
    <property type="entry name" value="Glyco_hydro_3_C_sf"/>
</dbReference>
<proteinExistence type="predicted"/>
<gene>
    <name evidence="2" type="ORF">V6N12_019528</name>
</gene>
<evidence type="ECO:0000313" key="2">
    <source>
        <dbReference type="EMBL" id="KAK8508349.1"/>
    </source>
</evidence>
<sequence length="162" mass="18118">MLRIDDAVERILRVKFVAALLEYPDRSLLDTVGCKLHRELAREAVRKSLVLLKKNAKRVLIAGTYADDLGYPCVGWTRCWQGSSGRITIGTSILDAFREVMGEKTEVIYEKYPSPNTLAASDFSFAIVAVGEEPYAEYAGDNSELVIPLNGSELMYYCQTKK</sequence>
<evidence type="ECO:0000256" key="1">
    <source>
        <dbReference type="ARBA" id="ARBA00022801"/>
    </source>
</evidence>
<accession>A0ABR2BMJ6</accession>
<dbReference type="PANTHER" id="PTHR30620:SF33">
    <property type="entry name" value="BETA-D-GLUCAN EXOHYDROLASE-LIKE PROTEIN-RELATED"/>
    <property type="match status" value="1"/>
</dbReference>
<reference evidence="2 3" key="1">
    <citation type="journal article" date="2024" name="G3 (Bethesda)">
        <title>Genome assembly of Hibiscus sabdariffa L. provides insights into metabolisms of medicinal natural products.</title>
        <authorList>
            <person name="Kim T."/>
        </authorList>
    </citation>
    <scope>NUCLEOTIDE SEQUENCE [LARGE SCALE GENOMIC DNA]</scope>
    <source>
        <strain evidence="2">TK-2024</strain>
        <tissue evidence="2">Old leaves</tissue>
    </source>
</reference>
<dbReference type="Proteomes" id="UP001472677">
    <property type="component" value="Unassembled WGS sequence"/>
</dbReference>
<dbReference type="InterPro" id="IPR051915">
    <property type="entry name" value="Cellulose_Degrad_GH3"/>
</dbReference>
<organism evidence="2 3">
    <name type="scientific">Hibiscus sabdariffa</name>
    <name type="common">roselle</name>
    <dbReference type="NCBI Taxonomy" id="183260"/>
    <lineage>
        <taxon>Eukaryota</taxon>
        <taxon>Viridiplantae</taxon>
        <taxon>Streptophyta</taxon>
        <taxon>Embryophyta</taxon>
        <taxon>Tracheophyta</taxon>
        <taxon>Spermatophyta</taxon>
        <taxon>Magnoliopsida</taxon>
        <taxon>eudicotyledons</taxon>
        <taxon>Gunneridae</taxon>
        <taxon>Pentapetalae</taxon>
        <taxon>rosids</taxon>
        <taxon>malvids</taxon>
        <taxon>Malvales</taxon>
        <taxon>Malvaceae</taxon>
        <taxon>Malvoideae</taxon>
        <taxon>Hibiscus</taxon>
    </lineage>
</organism>
<evidence type="ECO:0000313" key="3">
    <source>
        <dbReference type="Proteomes" id="UP001472677"/>
    </source>
</evidence>
<keyword evidence="3" id="KW-1185">Reference proteome</keyword>
<name>A0ABR2BMJ6_9ROSI</name>
<dbReference type="SUPFAM" id="SSF52279">
    <property type="entry name" value="Beta-D-glucan exohydrolase, C-terminal domain"/>
    <property type="match status" value="1"/>
</dbReference>
<dbReference type="PANTHER" id="PTHR30620">
    <property type="entry name" value="PERIPLASMIC BETA-GLUCOSIDASE-RELATED"/>
    <property type="match status" value="1"/>
</dbReference>